<dbReference type="PROSITE" id="PS50110">
    <property type="entry name" value="RESPONSE_REGULATORY"/>
    <property type="match status" value="1"/>
</dbReference>
<dbReference type="InterPro" id="IPR052893">
    <property type="entry name" value="TCS_response_regulator"/>
</dbReference>
<name>A0A1G9P2H0_9BACT</name>
<accession>A0A1G9P2H0</accession>
<evidence type="ECO:0000259" key="2">
    <source>
        <dbReference type="PROSITE" id="PS50110"/>
    </source>
</evidence>
<dbReference type="GO" id="GO:0000160">
    <property type="term" value="P:phosphorelay signal transduction system"/>
    <property type="evidence" value="ECO:0007669"/>
    <property type="project" value="InterPro"/>
</dbReference>
<dbReference type="RefSeq" id="WP_089685495.1">
    <property type="nucleotide sequence ID" value="NZ_FNFO01000009.1"/>
</dbReference>
<dbReference type="PANTHER" id="PTHR44520:SF2">
    <property type="entry name" value="RESPONSE REGULATOR RCP1"/>
    <property type="match status" value="1"/>
</dbReference>
<dbReference type="AlphaFoldDB" id="A0A1G9P2H0"/>
<dbReference type="Pfam" id="PF00072">
    <property type="entry name" value="Response_reg"/>
    <property type="match status" value="1"/>
</dbReference>
<organism evidence="3 4">
    <name type="scientific">Catalinimonas alkaloidigena</name>
    <dbReference type="NCBI Taxonomy" id="1075417"/>
    <lineage>
        <taxon>Bacteria</taxon>
        <taxon>Pseudomonadati</taxon>
        <taxon>Bacteroidota</taxon>
        <taxon>Cytophagia</taxon>
        <taxon>Cytophagales</taxon>
        <taxon>Catalimonadaceae</taxon>
        <taxon>Catalinimonas</taxon>
    </lineage>
</organism>
<dbReference type="SMART" id="SM00448">
    <property type="entry name" value="REC"/>
    <property type="match status" value="1"/>
</dbReference>
<evidence type="ECO:0000256" key="1">
    <source>
        <dbReference type="PROSITE-ProRule" id="PRU00169"/>
    </source>
</evidence>
<dbReference type="PANTHER" id="PTHR44520">
    <property type="entry name" value="RESPONSE REGULATOR RCP1-RELATED"/>
    <property type="match status" value="1"/>
</dbReference>
<feature type="domain" description="Response regulatory" evidence="2">
    <location>
        <begin position="7"/>
        <end position="132"/>
    </location>
</feature>
<dbReference type="EMBL" id="FNFO01000009">
    <property type="protein sequence ID" value="SDL92447.1"/>
    <property type="molecule type" value="Genomic_DNA"/>
</dbReference>
<reference evidence="3 4" key="1">
    <citation type="submission" date="2016-10" db="EMBL/GenBank/DDBJ databases">
        <authorList>
            <person name="de Groot N.N."/>
        </authorList>
    </citation>
    <scope>NUCLEOTIDE SEQUENCE [LARGE SCALE GENOMIC DNA]</scope>
    <source>
        <strain evidence="3 4">DSM 25186</strain>
    </source>
</reference>
<dbReference type="InterPro" id="IPR011006">
    <property type="entry name" value="CheY-like_superfamily"/>
</dbReference>
<dbReference type="Gene3D" id="3.40.50.2300">
    <property type="match status" value="1"/>
</dbReference>
<feature type="modified residue" description="4-aspartylphosphate" evidence="1">
    <location>
        <position position="65"/>
    </location>
</feature>
<gene>
    <name evidence="3" type="ORF">SAMN05421823_10946</name>
</gene>
<dbReference type="InterPro" id="IPR001789">
    <property type="entry name" value="Sig_transdc_resp-reg_receiver"/>
</dbReference>
<dbReference type="CDD" id="cd17557">
    <property type="entry name" value="REC_Rcp-like"/>
    <property type="match status" value="1"/>
</dbReference>
<protein>
    <submittedName>
        <fullName evidence="3">Response regulator receiver domain-containing protein</fullName>
    </submittedName>
</protein>
<dbReference type="OrthoDB" id="7631574at2"/>
<sequence length="142" mass="16132">MLEKIVNILLVEDDYLDVMDVERNLKKINVLHKLYVARNGEEALAMLRGGGAETIDPLPSLIMLDINMPKMNGIEFLQELRQDPALKHIKVFIMTTSDHEEDRSAAQELGISGYIVKPLKFSNKFSATDSFNLFIDLLNLKK</sequence>
<evidence type="ECO:0000313" key="4">
    <source>
        <dbReference type="Proteomes" id="UP000198510"/>
    </source>
</evidence>
<keyword evidence="4" id="KW-1185">Reference proteome</keyword>
<keyword evidence="1" id="KW-0597">Phosphoprotein</keyword>
<dbReference type="STRING" id="1075417.SAMN05421823_10946"/>
<dbReference type="SUPFAM" id="SSF52172">
    <property type="entry name" value="CheY-like"/>
    <property type="match status" value="1"/>
</dbReference>
<proteinExistence type="predicted"/>
<evidence type="ECO:0000313" key="3">
    <source>
        <dbReference type="EMBL" id="SDL92447.1"/>
    </source>
</evidence>
<dbReference type="Proteomes" id="UP000198510">
    <property type="component" value="Unassembled WGS sequence"/>
</dbReference>